<dbReference type="PANTHER" id="PTHR10160">
    <property type="entry name" value="NAD(P) TRANSHYDROGENASE"/>
    <property type="match status" value="1"/>
</dbReference>
<evidence type="ECO:0000256" key="6">
    <source>
        <dbReference type="ARBA" id="ARBA00022989"/>
    </source>
</evidence>
<comment type="subcellular location">
    <subcellularLocation>
        <location evidence="1">Membrane</location>
        <topology evidence="1">Multi-pass membrane protein</topology>
    </subcellularLocation>
</comment>
<sequence length="68" mass="7455">MPVIEVWRAKQVIFMKRSMASGYAGQDNPVFYKSNTSMLLGDAKKTVDALVTAVAPHCRVVCDIPVKA</sequence>
<evidence type="ECO:0000256" key="8">
    <source>
        <dbReference type="ARBA" id="ARBA00023136"/>
    </source>
</evidence>
<evidence type="ECO:0000256" key="7">
    <source>
        <dbReference type="ARBA" id="ARBA00023027"/>
    </source>
</evidence>
<keyword evidence="7" id="KW-0520">NAD</keyword>
<dbReference type="GO" id="GO:0005743">
    <property type="term" value="C:mitochondrial inner membrane"/>
    <property type="evidence" value="ECO:0007669"/>
    <property type="project" value="TreeGrafter"/>
</dbReference>
<comment type="caution">
    <text evidence="11">The sequence shown here is derived from an EMBL/GenBank/DDBJ whole genome shotgun (WGS) entry which is preliminary data.</text>
</comment>
<comment type="catalytic activity">
    <reaction evidence="9">
        <text>NAD(+) + NADPH + H(+)(in) = NADH + NADP(+) + H(+)(out)</text>
        <dbReference type="Rhea" id="RHEA:47992"/>
        <dbReference type="ChEBI" id="CHEBI:15378"/>
        <dbReference type="ChEBI" id="CHEBI:57540"/>
        <dbReference type="ChEBI" id="CHEBI:57783"/>
        <dbReference type="ChEBI" id="CHEBI:57945"/>
        <dbReference type="ChEBI" id="CHEBI:58349"/>
        <dbReference type="EC" id="7.1.1.1"/>
    </reaction>
</comment>
<gene>
    <name evidence="11" type="ORF">HaLaN_23373</name>
</gene>
<feature type="non-terminal residue" evidence="11">
    <location>
        <position position="1"/>
    </location>
</feature>
<dbReference type="SUPFAM" id="SSF52467">
    <property type="entry name" value="DHS-like NAD/FAD-binding domain"/>
    <property type="match status" value="1"/>
</dbReference>
<evidence type="ECO:0000313" key="11">
    <source>
        <dbReference type="EMBL" id="GFH25419.1"/>
    </source>
</evidence>
<dbReference type="GO" id="GO:0050661">
    <property type="term" value="F:NADP binding"/>
    <property type="evidence" value="ECO:0007669"/>
    <property type="project" value="TreeGrafter"/>
</dbReference>
<evidence type="ECO:0000256" key="1">
    <source>
        <dbReference type="ARBA" id="ARBA00004141"/>
    </source>
</evidence>
<dbReference type="Pfam" id="PF02233">
    <property type="entry name" value="PNTB"/>
    <property type="match status" value="1"/>
</dbReference>
<evidence type="ECO:0000256" key="3">
    <source>
        <dbReference type="ARBA" id="ARBA00022692"/>
    </source>
</evidence>
<dbReference type="Gene3D" id="3.40.50.1220">
    <property type="entry name" value="TPP-binding domain"/>
    <property type="match status" value="1"/>
</dbReference>
<reference evidence="11 12" key="1">
    <citation type="submission" date="2020-02" db="EMBL/GenBank/DDBJ databases">
        <title>Draft genome sequence of Haematococcus lacustris strain NIES-144.</title>
        <authorList>
            <person name="Morimoto D."/>
            <person name="Nakagawa S."/>
            <person name="Yoshida T."/>
            <person name="Sawayama S."/>
        </authorList>
    </citation>
    <scope>NUCLEOTIDE SEQUENCE [LARGE SCALE GENOMIC DNA]</scope>
    <source>
        <strain evidence="11 12">NIES-144</strain>
    </source>
</reference>
<organism evidence="11 12">
    <name type="scientific">Haematococcus lacustris</name>
    <name type="common">Green alga</name>
    <name type="synonym">Haematococcus pluvialis</name>
    <dbReference type="NCBI Taxonomy" id="44745"/>
    <lineage>
        <taxon>Eukaryota</taxon>
        <taxon>Viridiplantae</taxon>
        <taxon>Chlorophyta</taxon>
        <taxon>core chlorophytes</taxon>
        <taxon>Chlorophyceae</taxon>
        <taxon>CS clade</taxon>
        <taxon>Chlamydomonadales</taxon>
        <taxon>Haematococcaceae</taxon>
        <taxon>Haematococcus</taxon>
    </lineage>
</organism>
<keyword evidence="8" id="KW-0472">Membrane</keyword>
<name>A0A699ZZW1_HAELA</name>
<dbReference type="InterPro" id="IPR034300">
    <property type="entry name" value="PNTB-like"/>
</dbReference>
<dbReference type="InterPro" id="IPR029035">
    <property type="entry name" value="DHS-like_NAD/FAD-binding_dom"/>
</dbReference>
<feature type="domain" description="NADP transhydrogenase beta-like" evidence="10">
    <location>
        <begin position="1"/>
        <end position="52"/>
    </location>
</feature>
<protein>
    <recommendedName>
        <fullName evidence="2">proton-translocating NAD(P)(+) transhydrogenase</fullName>
        <ecNumber evidence="2">7.1.1.1</ecNumber>
    </recommendedName>
</protein>
<dbReference type="EC" id="7.1.1.1" evidence="2"/>
<accession>A0A699ZZW1</accession>
<evidence type="ECO:0000256" key="2">
    <source>
        <dbReference type="ARBA" id="ARBA00012943"/>
    </source>
</evidence>
<dbReference type="GO" id="GO:0008750">
    <property type="term" value="F:proton-translocating NAD(P)+ transhydrogenase activity"/>
    <property type="evidence" value="ECO:0007669"/>
    <property type="project" value="UniProtKB-EC"/>
</dbReference>
<feature type="non-terminal residue" evidence="11">
    <location>
        <position position="68"/>
    </location>
</feature>
<dbReference type="AlphaFoldDB" id="A0A699ZZW1"/>
<proteinExistence type="predicted"/>
<keyword evidence="3" id="KW-0812">Transmembrane</keyword>
<keyword evidence="12" id="KW-1185">Reference proteome</keyword>
<evidence type="ECO:0000256" key="9">
    <source>
        <dbReference type="ARBA" id="ARBA00048202"/>
    </source>
</evidence>
<dbReference type="PANTHER" id="PTHR10160:SF19">
    <property type="entry name" value="PROTON-TRANSLOCATING NAD(P)(+) TRANSHYDROGENASE"/>
    <property type="match status" value="1"/>
</dbReference>
<evidence type="ECO:0000259" key="10">
    <source>
        <dbReference type="Pfam" id="PF02233"/>
    </source>
</evidence>
<evidence type="ECO:0000256" key="5">
    <source>
        <dbReference type="ARBA" id="ARBA00022967"/>
    </source>
</evidence>
<dbReference type="Proteomes" id="UP000485058">
    <property type="component" value="Unassembled WGS sequence"/>
</dbReference>
<dbReference type="GO" id="GO:0006740">
    <property type="term" value="P:NADPH regeneration"/>
    <property type="evidence" value="ECO:0007669"/>
    <property type="project" value="TreeGrafter"/>
</dbReference>
<keyword evidence="4" id="KW-0521">NADP</keyword>
<keyword evidence="6" id="KW-1133">Transmembrane helix</keyword>
<dbReference type="EMBL" id="BLLF01002810">
    <property type="protein sequence ID" value="GFH25419.1"/>
    <property type="molecule type" value="Genomic_DNA"/>
</dbReference>
<evidence type="ECO:0000256" key="4">
    <source>
        <dbReference type="ARBA" id="ARBA00022857"/>
    </source>
</evidence>
<evidence type="ECO:0000313" key="12">
    <source>
        <dbReference type="Proteomes" id="UP000485058"/>
    </source>
</evidence>
<keyword evidence="5" id="KW-1278">Translocase</keyword>